<organism evidence="2 3">
    <name type="scientific">Phenylobacterium conjunctum</name>
    <dbReference type="NCBI Taxonomy" id="1298959"/>
    <lineage>
        <taxon>Bacteria</taxon>
        <taxon>Pseudomonadati</taxon>
        <taxon>Pseudomonadota</taxon>
        <taxon>Alphaproteobacteria</taxon>
        <taxon>Caulobacterales</taxon>
        <taxon>Caulobacteraceae</taxon>
        <taxon>Phenylobacterium</taxon>
    </lineage>
</organism>
<dbReference type="RefSeq" id="WP_377353077.1">
    <property type="nucleotide sequence ID" value="NZ_JBHTLQ010000011.1"/>
</dbReference>
<gene>
    <name evidence="2" type="ORF">ACFQ27_06860</name>
</gene>
<accession>A0ABW3T0A7</accession>
<reference evidence="3" key="1">
    <citation type="journal article" date="2019" name="Int. J. Syst. Evol. Microbiol.">
        <title>The Global Catalogue of Microorganisms (GCM) 10K type strain sequencing project: providing services to taxonomists for standard genome sequencing and annotation.</title>
        <authorList>
            <consortium name="The Broad Institute Genomics Platform"/>
            <consortium name="The Broad Institute Genome Sequencing Center for Infectious Disease"/>
            <person name="Wu L."/>
            <person name="Ma J."/>
        </authorList>
    </citation>
    <scope>NUCLEOTIDE SEQUENCE [LARGE SCALE GENOMIC DNA]</scope>
    <source>
        <strain evidence="3">CCUG 55074</strain>
    </source>
</reference>
<proteinExistence type="predicted"/>
<keyword evidence="1" id="KW-0732">Signal</keyword>
<sequence length="88" mass="8856">MEPRNLPRLGLLVALALAAAPAASQVRPSTPLTRATAAPRGGVDWAAAVGGLRQSQGQGPQAAAGLGLDQATVDRTRLPILLPVAPGF</sequence>
<evidence type="ECO:0000256" key="1">
    <source>
        <dbReference type="SAM" id="SignalP"/>
    </source>
</evidence>
<dbReference type="EMBL" id="JBHTLQ010000011">
    <property type="protein sequence ID" value="MFD1190296.1"/>
    <property type="molecule type" value="Genomic_DNA"/>
</dbReference>
<protein>
    <submittedName>
        <fullName evidence="2">Uncharacterized protein</fullName>
    </submittedName>
</protein>
<feature type="chain" id="PRO_5046558260" evidence="1">
    <location>
        <begin position="25"/>
        <end position="88"/>
    </location>
</feature>
<name>A0ABW3T0A7_9CAUL</name>
<keyword evidence="3" id="KW-1185">Reference proteome</keyword>
<feature type="signal peptide" evidence="1">
    <location>
        <begin position="1"/>
        <end position="24"/>
    </location>
</feature>
<dbReference type="Proteomes" id="UP001597216">
    <property type="component" value="Unassembled WGS sequence"/>
</dbReference>
<comment type="caution">
    <text evidence="2">The sequence shown here is derived from an EMBL/GenBank/DDBJ whole genome shotgun (WGS) entry which is preliminary data.</text>
</comment>
<evidence type="ECO:0000313" key="2">
    <source>
        <dbReference type="EMBL" id="MFD1190296.1"/>
    </source>
</evidence>
<evidence type="ECO:0000313" key="3">
    <source>
        <dbReference type="Proteomes" id="UP001597216"/>
    </source>
</evidence>